<dbReference type="EMBL" id="VLJT01000013">
    <property type="protein sequence ID" value="TWH17978.1"/>
    <property type="molecule type" value="Genomic_DNA"/>
</dbReference>
<gene>
    <name evidence="2" type="ORF">L618_001600000220</name>
</gene>
<dbReference type="Pfam" id="PF13577">
    <property type="entry name" value="SnoaL_4"/>
    <property type="match status" value="1"/>
</dbReference>
<sequence>MTMDLLELHARECVRDTVARYTHAGDSGKLTELAECFTPDGTLEVKGRSRATGRGAIVEMLGGGNTPDDPPQVASGAKFFQRHFVANLVFDSITPDHISTRAYFVVFGPDGADHWGRYRDTFVPDGDRWLLAHRFVAVDTTAPDSFLAARWSQ</sequence>
<name>A0A562E8N6_RHORH</name>
<protein>
    <submittedName>
        <fullName evidence="2">SnoaL-like protein</fullName>
    </submittedName>
</protein>
<accession>A0A562E8N6</accession>
<feature type="domain" description="SnoaL-like" evidence="1">
    <location>
        <begin position="7"/>
        <end position="134"/>
    </location>
</feature>
<dbReference type="SUPFAM" id="SSF54427">
    <property type="entry name" value="NTF2-like"/>
    <property type="match status" value="1"/>
</dbReference>
<dbReference type="InterPro" id="IPR032710">
    <property type="entry name" value="NTF2-like_dom_sf"/>
</dbReference>
<dbReference type="InterPro" id="IPR037401">
    <property type="entry name" value="SnoaL-like"/>
</dbReference>
<evidence type="ECO:0000313" key="2">
    <source>
        <dbReference type="EMBL" id="TWH17978.1"/>
    </source>
</evidence>
<comment type="caution">
    <text evidence="2">The sequence shown here is derived from an EMBL/GenBank/DDBJ whole genome shotgun (WGS) entry which is preliminary data.</text>
</comment>
<evidence type="ECO:0000313" key="3">
    <source>
        <dbReference type="Proteomes" id="UP000317573"/>
    </source>
</evidence>
<evidence type="ECO:0000259" key="1">
    <source>
        <dbReference type="Pfam" id="PF13577"/>
    </source>
</evidence>
<proteinExistence type="predicted"/>
<dbReference type="Gene3D" id="3.10.450.50">
    <property type="match status" value="1"/>
</dbReference>
<dbReference type="AlphaFoldDB" id="A0A562E8N6"/>
<organism evidence="2 3">
    <name type="scientific">Rhodococcus rhodochrous J45</name>
    <dbReference type="NCBI Taxonomy" id="935266"/>
    <lineage>
        <taxon>Bacteria</taxon>
        <taxon>Bacillati</taxon>
        <taxon>Actinomycetota</taxon>
        <taxon>Actinomycetes</taxon>
        <taxon>Mycobacteriales</taxon>
        <taxon>Nocardiaceae</taxon>
        <taxon>Rhodococcus</taxon>
    </lineage>
</organism>
<dbReference type="Proteomes" id="UP000317573">
    <property type="component" value="Unassembled WGS sequence"/>
</dbReference>
<reference evidence="2 3" key="1">
    <citation type="submission" date="2019-07" db="EMBL/GenBank/DDBJ databases">
        <title>Genome sequencing of lignin-degrading bacterial isolates.</title>
        <authorList>
            <person name="Gladden J."/>
        </authorList>
    </citation>
    <scope>NUCLEOTIDE SEQUENCE [LARGE SCALE GENOMIC DNA]</scope>
    <source>
        <strain evidence="2 3">J45</strain>
    </source>
</reference>